<accession>A0A2P8HII1</accession>
<dbReference type="EMBL" id="PYAW01000003">
    <property type="protein sequence ID" value="PSL46027.1"/>
    <property type="molecule type" value="Genomic_DNA"/>
</dbReference>
<organism evidence="2 3">
    <name type="scientific">Chitinophaga niastensis</name>
    <dbReference type="NCBI Taxonomy" id="536980"/>
    <lineage>
        <taxon>Bacteria</taxon>
        <taxon>Pseudomonadati</taxon>
        <taxon>Bacteroidota</taxon>
        <taxon>Chitinophagia</taxon>
        <taxon>Chitinophagales</taxon>
        <taxon>Chitinophagaceae</taxon>
        <taxon>Chitinophaga</taxon>
    </lineage>
</organism>
<dbReference type="InterPro" id="IPR037524">
    <property type="entry name" value="PA14/GLEYA"/>
</dbReference>
<dbReference type="Gene3D" id="2.60.120.260">
    <property type="entry name" value="Galactose-binding domain-like"/>
    <property type="match status" value="1"/>
</dbReference>
<keyword evidence="3" id="KW-1185">Reference proteome</keyword>
<protein>
    <recommendedName>
        <fullName evidence="1">PA14 domain-containing protein</fullName>
    </recommendedName>
</protein>
<dbReference type="Proteomes" id="UP000240971">
    <property type="component" value="Unassembled WGS sequence"/>
</dbReference>
<evidence type="ECO:0000259" key="1">
    <source>
        <dbReference type="PROSITE" id="PS51820"/>
    </source>
</evidence>
<evidence type="ECO:0000313" key="3">
    <source>
        <dbReference type="Proteomes" id="UP000240971"/>
    </source>
</evidence>
<dbReference type="OrthoDB" id="9814627at2"/>
<dbReference type="RefSeq" id="WP_106528844.1">
    <property type="nucleotide sequence ID" value="NZ_PYAW01000003.1"/>
</dbReference>
<gene>
    <name evidence="2" type="ORF">CLV51_1033</name>
</gene>
<reference evidence="2 3" key="1">
    <citation type="submission" date="2018-03" db="EMBL/GenBank/DDBJ databases">
        <title>Genomic Encyclopedia of Archaeal and Bacterial Type Strains, Phase II (KMG-II): from individual species to whole genera.</title>
        <authorList>
            <person name="Goeker M."/>
        </authorList>
    </citation>
    <scope>NUCLEOTIDE SEQUENCE [LARGE SCALE GENOMIC DNA]</scope>
    <source>
        <strain evidence="2 3">DSM 24859</strain>
    </source>
</reference>
<dbReference type="PROSITE" id="PS51820">
    <property type="entry name" value="PA14"/>
    <property type="match status" value="1"/>
</dbReference>
<evidence type="ECO:0000313" key="2">
    <source>
        <dbReference type="EMBL" id="PSL46027.1"/>
    </source>
</evidence>
<sequence length="2259" mass="247897">MIIKSIKIKKTLAFFFLSLLSLETLLPLYSLALTSGPNQPEHKQFAAYSTNDMVDPFTGAFKYNIPVMDVDGYPVNLNYASGVGMDDEASWVGLGWNLNVGAVNRQLRGVPDDFSGDVITTKHYTAPRTTYGGRGMVRLELKGTDVAKLSGSISLGVFSDSYTGMGAEFGVNAGLSLGLGNNGLLTGNLNAGVNSNTSSGVTVSAGLSLDAHVQDAEFVSTGVAANLSYNTREGYKELTLGNTFSIARLSGEVGSIYSYNTPPFHPKIGFGYKSSSQSYALTIGGAGYTVFAGGGLTGYMSKQEVQSEINTNAAYGYLYADRGTNVKEAVMDFMREKENPVIANLPNIALPVVTPDVFSYTNQAGSGQFRLQRGNSGVVFDPNVEDKSSNLSIGADYGFGGYFHGGVQFYDQTVTNTTRKWQNNNLFLSVADYKSDPTKLLEEQAYFKMMNEQTAEDAGYVNSIQGDKLVAVSLTERTALAKLHDKNGNTFIPSGAYKKNGRQIRTSPISYLTVAEALRTSANNSYNSYKFYDSTLKTPPVCGPDIASVISRKDANKKMQHISEITVTESDGKRAVYGLPVYNLHQDEYTFAVNPAYKSTQADIAQNLISMDTLPNGEVMHDYGKDKYYQHEIQPAYASSFLLTSILSPDYVDVTNNGITDDDLGTAVKFNYSKVDGNFGWRTPMAAGKALYNRGLNADPTDDKGSVIYGEKELWYLNSIETKTKIAYFITDDRDDALGVTNFYGQINNNVKQRRLKEIRLYSKSDLTQPIKTAYFEYDYSLCPGVPNNSKGGGKLTLKKVYFTYATSKKGMHHPYQFDYANNQNYALLSSDRWGMFKPGTDNAGGGFGAMRNDEFPYTIQDTAITNNNARKWNLSTITLPTGGSINVEYESGDYAYVQDRRAMQMVSINAMVKDSLGTVTTSMGDAHGFKIAAPGPLRGANDAAILQNFVTDYLNGRNDFYVKMNMNVSDQPYNTSDSYFDNVSCYGEVVKVRDNKDGTYNIIFKDITEGNVTANPFIMAAWQKMRLEYPMYAYPGYEDRIKDASGIERALNAIVNAIGNLSELRKNFNERAQQNNFAVTANLSKSFARVVKGNGIKIGGPARVRKIRMMDAWDVMSGNTAPAAGYGQQYEYRITTGADTISSGVASYEPSIGADENPMRMPVPYSQESKGTLTNYFYLEEPFGESLFPAPQVGYSNVIVRDLDASGNADPLKSTGWIQHEFYTAKDYPVIVAAQARPDVMRKGPSGWSSFSGANQVYELAMSQGYVIWLNDMHGKSKAERVFNQSGAEISSSAYYYKSAALDAGKQQLNNTVATIDEKGNINPAEVIGREIEMITDMREQESKDFGTAIQLGVDVIPFIFGIPLPIPHWPRKDNDNYKLFRSAAVLKTVQQTGILDHVVKTINGSTVTAANLVFDRYTGQPVVTRTNNEYNDPVYSVNLPAYWRYNKMSGAYKNINTVFKQLTTDANGIIAPQFSSLLTGGDEMMDLNNPNNFGKRYWVISSPTANDAVSRVRLIDDGGNLVSNFNGDVKLYRSGYRNQPGASAGTILCLKNPVVANQLAVFSTADGTSYKVTDAKAVLYEEEWGAKMCLSCPSGYTLNPDGTRCELLPVKNMNDTLKVVTGLMNAVYGTSGAVFVMADNSTKTKSNSFWGGNCSGGTSFMAQSASFAASSTPAASVPTDSAGKIAAMKSAAISMNSIVPLVSTVCGRMNQVAIWLNGVAIGYMNTWMGVEACFTAPTAGTYAIGYGADNLLRVYIDDQLVINTPNLGDNVNYYNAWKIVPYTVTTGKHRLRMEFQNISTPMLPDAQNPGAAGLEIYSMSPDALFNISEGLVSNYTVFSSTQFKDTLNTGALNTAPVNSYILDQNGNRRISRYQCVNGATPNICDSPYVCDSRSVIVNPYLTGVLGNWRVSEEKVYEGSRTDQQIFANKGAGLNLRNSGYLPGFRSYWYYDATGVKWDAVPANDKWVTSRYVTLYDKYGQELENKDALFRYSSAVYGYRGAIPVAVGSNSMSRELFYDGFEDYKFNGICGAVSCGDGSFNIYNSLGSTYADYLKSDDAHTGNYCLKLTKSIELVANVHSLEHKPQSGNYLDNDVTGQYIRKLTQGLYPQGFQPMPTKKYVFSAWVKDGSSGGSQPISLYANNQNIPLQVKAVVEGWKQVEGVLDMALITTTSGGLRLLIPASASAAIDDIRIFPYNATIKTYAYDERTLRLMAEMDENNFATFYEYDDEGTLVRVKKETDLGIMTLKETRSVFRKIN</sequence>
<proteinExistence type="predicted"/>
<comment type="caution">
    <text evidence="2">The sequence shown here is derived from an EMBL/GenBank/DDBJ whole genome shotgun (WGS) entry which is preliminary data.</text>
</comment>
<feature type="domain" description="PA14" evidence="1">
    <location>
        <begin position="1682"/>
        <end position="1838"/>
    </location>
</feature>
<name>A0A2P8HII1_CHINA</name>